<evidence type="ECO:0000313" key="7">
    <source>
        <dbReference type="Proteomes" id="UP000886523"/>
    </source>
</evidence>
<dbReference type="Pfam" id="PF00011">
    <property type="entry name" value="HSP20"/>
    <property type="match status" value="1"/>
</dbReference>
<evidence type="ECO:0000259" key="5">
    <source>
        <dbReference type="PROSITE" id="PS51203"/>
    </source>
</evidence>
<feature type="domain" description="SHSP" evidence="4">
    <location>
        <begin position="35"/>
        <end position="147"/>
    </location>
</feature>
<reference evidence="6" key="1">
    <citation type="journal article" date="2020" name="Nat. Commun.">
        <title>Large-scale genome sequencing of mycorrhizal fungi provides insights into the early evolution of symbiotic traits.</title>
        <authorList>
            <person name="Miyauchi S."/>
            <person name="Kiss E."/>
            <person name="Kuo A."/>
            <person name="Drula E."/>
            <person name="Kohler A."/>
            <person name="Sanchez-Garcia M."/>
            <person name="Morin E."/>
            <person name="Andreopoulos B."/>
            <person name="Barry K.W."/>
            <person name="Bonito G."/>
            <person name="Buee M."/>
            <person name="Carver A."/>
            <person name="Chen C."/>
            <person name="Cichocki N."/>
            <person name="Clum A."/>
            <person name="Culley D."/>
            <person name="Crous P.W."/>
            <person name="Fauchery L."/>
            <person name="Girlanda M."/>
            <person name="Hayes R.D."/>
            <person name="Keri Z."/>
            <person name="LaButti K."/>
            <person name="Lipzen A."/>
            <person name="Lombard V."/>
            <person name="Magnuson J."/>
            <person name="Maillard F."/>
            <person name="Murat C."/>
            <person name="Nolan M."/>
            <person name="Ohm R.A."/>
            <person name="Pangilinan J."/>
            <person name="Pereira M.F."/>
            <person name="Perotto S."/>
            <person name="Peter M."/>
            <person name="Pfister S."/>
            <person name="Riley R."/>
            <person name="Sitrit Y."/>
            <person name="Stielow J.B."/>
            <person name="Szollosi G."/>
            <person name="Zifcakova L."/>
            <person name="Stursova M."/>
            <person name="Spatafora J.W."/>
            <person name="Tedersoo L."/>
            <person name="Vaario L.M."/>
            <person name="Yamada A."/>
            <person name="Yan M."/>
            <person name="Wang P."/>
            <person name="Xu J."/>
            <person name="Bruns T."/>
            <person name="Baldrian P."/>
            <person name="Vilgalys R."/>
            <person name="Dunand C."/>
            <person name="Henrissat B."/>
            <person name="Grigoriev I.V."/>
            <person name="Hibbett D."/>
            <person name="Nagy L.G."/>
            <person name="Martin F.M."/>
        </authorList>
    </citation>
    <scope>NUCLEOTIDE SEQUENCE</scope>
    <source>
        <strain evidence="6">UP504</strain>
    </source>
</reference>
<dbReference type="Proteomes" id="UP000886523">
    <property type="component" value="Unassembled WGS sequence"/>
</dbReference>
<dbReference type="InterPro" id="IPR031107">
    <property type="entry name" value="Small_HSP"/>
</dbReference>
<evidence type="ECO:0008006" key="8">
    <source>
        <dbReference type="Google" id="ProtNLM"/>
    </source>
</evidence>
<evidence type="ECO:0000313" key="6">
    <source>
        <dbReference type="EMBL" id="KAF9519781.1"/>
    </source>
</evidence>
<dbReference type="PROSITE" id="PS51203">
    <property type="entry name" value="CS"/>
    <property type="match status" value="1"/>
</dbReference>
<dbReference type="CDD" id="cd06464">
    <property type="entry name" value="ACD_sHsps-like"/>
    <property type="match status" value="1"/>
</dbReference>
<dbReference type="PROSITE" id="PS01031">
    <property type="entry name" value="SHSP"/>
    <property type="match status" value="1"/>
</dbReference>
<dbReference type="EMBL" id="MU128915">
    <property type="protein sequence ID" value="KAF9519781.1"/>
    <property type="molecule type" value="Genomic_DNA"/>
</dbReference>
<protein>
    <recommendedName>
        <fullName evidence="8">Small heat shock protein</fullName>
    </recommendedName>
</protein>
<dbReference type="AlphaFoldDB" id="A0A9P6BBI7"/>
<feature type="domain" description="CS" evidence="5">
    <location>
        <begin position="39"/>
        <end position="144"/>
    </location>
</feature>
<keyword evidence="7" id="KW-1185">Reference proteome</keyword>
<sequence length="147" mass="16509">MSLTRFYYEPFGGFDEFNRLFDAAFDFRTGQRGSQNAESAKPRLDLYEGPDNNITATFDLPGLKKEDVNIEVHNNRLTVTGETKVETDRKEDNYVVRERRAGKFSRSLPLPTGVSAEKVKASFVDGVLTITFPKTSPEQAPKKIAIA</sequence>
<dbReference type="InterPro" id="IPR002068">
    <property type="entry name" value="A-crystallin/Hsp20_dom"/>
</dbReference>
<dbReference type="InterPro" id="IPR008978">
    <property type="entry name" value="HSP20-like_chaperone"/>
</dbReference>
<accession>A0A9P6BBI7</accession>
<gene>
    <name evidence="6" type="ORF">BS47DRAFT_1357826</name>
</gene>
<comment type="similarity">
    <text evidence="2 3">Belongs to the small heat shock protein (HSP20) family.</text>
</comment>
<proteinExistence type="inferred from homology"/>
<dbReference type="PANTHER" id="PTHR11527">
    <property type="entry name" value="HEAT-SHOCK PROTEIN 20 FAMILY MEMBER"/>
    <property type="match status" value="1"/>
</dbReference>
<evidence type="ECO:0000256" key="1">
    <source>
        <dbReference type="ARBA" id="ARBA00023016"/>
    </source>
</evidence>
<name>A0A9P6BBI7_9AGAM</name>
<comment type="caution">
    <text evidence="6">The sequence shown here is derived from an EMBL/GenBank/DDBJ whole genome shotgun (WGS) entry which is preliminary data.</text>
</comment>
<dbReference type="SUPFAM" id="SSF49764">
    <property type="entry name" value="HSP20-like chaperones"/>
    <property type="match status" value="1"/>
</dbReference>
<evidence type="ECO:0000256" key="2">
    <source>
        <dbReference type="PROSITE-ProRule" id="PRU00285"/>
    </source>
</evidence>
<evidence type="ECO:0000256" key="3">
    <source>
        <dbReference type="RuleBase" id="RU003616"/>
    </source>
</evidence>
<organism evidence="6 7">
    <name type="scientific">Hydnum rufescens UP504</name>
    <dbReference type="NCBI Taxonomy" id="1448309"/>
    <lineage>
        <taxon>Eukaryota</taxon>
        <taxon>Fungi</taxon>
        <taxon>Dikarya</taxon>
        <taxon>Basidiomycota</taxon>
        <taxon>Agaricomycotina</taxon>
        <taxon>Agaricomycetes</taxon>
        <taxon>Cantharellales</taxon>
        <taxon>Hydnaceae</taxon>
        <taxon>Hydnum</taxon>
    </lineage>
</organism>
<evidence type="ECO:0000259" key="4">
    <source>
        <dbReference type="PROSITE" id="PS01031"/>
    </source>
</evidence>
<dbReference type="InterPro" id="IPR007052">
    <property type="entry name" value="CS_dom"/>
</dbReference>
<keyword evidence="1" id="KW-0346">Stress response</keyword>
<dbReference type="Gene3D" id="2.60.40.790">
    <property type="match status" value="1"/>
</dbReference>
<dbReference type="OrthoDB" id="1431247at2759"/>